<evidence type="ECO:0008006" key="3">
    <source>
        <dbReference type="Google" id="ProtNLM"/>
    </source>
</evidence>
<organism evidence="1 2">
    <name type="scientific">Rubus argutus</name>
    <name type="common">Southern blackberry</name>
    <dbReference type="NCBI Taxonomy" id="59490"/>
    <lineage>
        <taxon>Eukaryota</taxon>
        <taxon>Viridiplantae</taxon>
        <taxon>Streptophyta</taxon>
        <taxon>Embryophyta</taxon>
        <taxon>Tracheophyta</taxon>
        <taxon>Spermatophyta</taxon>
        <taxon>Magnoliopsida</taxon>
        <taxon>eudicotyledons</taxon>
        <taxon>Gunneridae</taxon>
        <taxon>Pentapetalae</taxon>
        <taxon>rosids</taxon>
        <taxon>fabids</taxon>
        <taxon>Rosales</taxon>
        <taxon>Rosaceae</taxon>
        <taxon>Rosoideae</taxon>
        <taxon>Rosoideae incertae sedis</taxon>
        <taxon>Rubus</taxon>
    </lineage>
</organism>
<evidence type="ECO:0000313" key="1">
    <source>
        <dbReference type="EMBL" id="KAK9921299.1"/>
    </source>
</evidence>
<dbReference type="AlphaFoldDB" id="A0AAW1WCR9"/>
<comment type="caution">
    <text evidence="1">The sequence shown here is derived from an EMBL/GenBank/DDBJ whole genome shotgun (WGS) entry which is preliminary data.</text>
</comment>
<keyword evidence="2" id="KW-1185">Reference proteome</keyword>
<accession>A0AAW1WCR9</accession>
<proteinExistence type="predicted"/>
<protein>
    <recommendedName>
        <fullName evidence="3">FBD domain-containing protein</fullName>
    </recommendedName>
</protein>
<gene>
    <name evidence="1" type="ORF">M0R45_029816</name>
</gene>
<evidence type="ECO:0000313" key="2">
    <source>
        <dbReference type="Proteomes" id="UP001457282"/>
    </source>
</evidence>
<dbReference type="Proteomes" id="UP001457282">
    <property type="component" value="Unassembled WGS sequence"/>
</dbReference>
<dbReference type="EMBL" id="JBEDUW010000006">
    <property type="protein sequence ID" value="KAK9921299.1"/>
    <property type="molecule type" value="Genomic_DNA"/>
</dbReference>
<sequence length="208" mass="23361">MLMNHLKLGKFSRLETALLCLRPEENDLDKVYEILCSVSKVRVLKLDKATVKAPFSKGSMPAPIYDIHSLSMDIRRFTDDLVPAMASLFRGLPNLHILCIQSKSPRDDPQSDTSGCDMEYWKLQNLAFINQLVVVSIELCNGSNGIDLARYILECAPNLLHMFIIYPTLVSEMVTRKLKESKIVSGAKVVYHENKGSSSGIFQKLILS</sequence>
<name>A0AAW1WCR9_RUBAR</name>
<reference evidence="1 2" key="1">
    <citation type="journal article" date="2023" name="G3 (Bethesda)">
        <title>A chromosome-length genome assembly and annotation of blackberry (Rubus argutus, cv. 'Hillquist').</title>
        <authorList>
            <person name="Bruna T."/>
            <person name="Aryal R."/>
            <person name="Dudchenko O."/>
            <person name="Sargent D.J."/>
            <person name="Mead D."/>
            <person name="Buti M."/>
            <person name="Cavallini A."/>
            <person name="Hytonen T."/>
            <person name="Andres J."/>
            <person name="Pham M."/>
            <person name="Weisz D."/>
            <person name="Mascagni F."/>
            <person name="Usai G."/>
            <person name="Natali L."/>
            <person name="Bassil N."/>
            <person name="Fernandez G.E."/>
            <person name="Lomsadze A."/>
            <person name="Armour M."/>
            <person name="Olukolu B."/>
            <person name="Poorten T."/>
            <person name="Britton C."/>
            <person name="Davik J."/>
            <person name="Ashrafi H."/>
            <person name="Aiden E.L."/>
            <person name="Borodovsky M."/>
            <person name="Worthington M."/>
        </authorList>
    </citation>
    <scope>NUCLEOTIDE SEQUENCE [LARGE SCALE GENOMIC DNA]</scope>
    <source>
        <strain evidence="1">PI 553951</strain>
    </source>
</reference>